<keyword evidence="4 6" id="KW-0238">DNA-binding</keyword>
<accession>A0AAW8FP71</accession>
<dbReference type="SMART" id="SM01043">
    <property type="entry name" value="BTAD"/>
    <property type="match status" value="1"/>
</dbReference>
<gene>
    <name evidence="9" type="ORF">QFZ22_007015</name>
</gene>
<evidence type="ECO:0000256" key="2">
    <source>
        <dbReference type="ARBA" id="ARBA00023012"/>
    </source>
</evidence>
<dbReference type="GO" id="GO:0043531">
    <property type="term" value="F:ADP binding"/>
    <property type="evidence" value="ECO:0007669"/>
    <property type="project" value="InterPro"/>
</dbReference>
<dbReference type="SUPFAM" id="SSF52540">
    <property type="entry name" value="P-loop containing nucleoside triphosphate hydrolases"/>
    <property type="match status" value="1"/>
</dbReference>
<keyword evidence="3" id="KW-0805">Transcription regulation</keyword>
<dbReference type="Gene3D" id="1.25.40.10">
    <property type="entry name" value="Tetratricopeptide repeat domain"/>
    <property type="match status" value="1"/>
</dbReference>
<reference evidence="9" key="1">
    <citation type="submission" date="2023-07" db="EMBL/GenBank/DDBJ databases">
        <title>Comparative genomics of wheat-associated soil bacteria to identify genetic determinants of phenazine resistance.</title>
        <authorList>
            <person name="Mouncey N."/>
        </authorList>
    </citation>
    <scope>NUCLEOTIDE SEQUENCE</scope>
    <source>
        <strain evidence="9">V4I22</strain>
    </source>
</reference>
<comment type="similarity">
    <text evidence="1">Belongs to the AfsR/DnrI/RedD regulatory family.</text>
</comment>
<dbReference type="InterPro" id="IPR001867">
    <property type="entry name" value="OmpR/PhoB-type_DNA-bd"/>
</dbReference>
<dbReference type="InterPro" id="IPR002182">
    <property type="entry name" value="NB-ARC"/>
</dbReference>
<dbReference type="GO" id="GO:0003677">
    <property type="term" value="F:DNA binding"/>
    <property type="evidence" value="ECO:0007669"/>
    <property type="project" value="UniProtKB-UniRule"/>
</dbReference>
<sequence length="641" mass="69386">MNASVRYSILGAVRAVRGETELEIGPPKRLALLSLLLLRAPEPVTLNEAVDVLWDRTAPSSAVNVVHRHIGGLRRTLEPGLPSRTQAEHLVRTAGGYRLLVDTSTSDLLRFRGLRAQAQQAVRAGEPARAARYFLEAVRLWRDPVVAAGTPVARHPLFTSVGHEFVATAKEAADVVLTAAPRATEEVLTALCRAVDHHPLDEALHSRIIAALAATGRQGEALRQYEIIRRTLAEDLGAEPGPDLRAARERLLRLMPSDGATGPALVPASSRVPTVPLFRSDGVARPAQLPGDCVPFTGRGQAVEQCMELLPTPAQSRSYGTTTVLCGMPGVGKTTLAVHWAHRIADRFPGGQIHLDLQGHHPTNPPLTSRQAMREILDALDVTGTSASDTALTSLYRTTLANRRLLVLLDDARDCEQVRPLLPATSGTLAIVTSRRRLEGLTVTDNAHVITVHPMTPAEGLEFLDRRLGIRRTRAEPNATREIVDLCAGLPLALAVTAARADANPTFPLTALAAHLRADTETLDTFAGWDSHTDPRRRFDHTYRCLSPGAAHLFRLLSLHPAAEITVPSALSLTGGNDPRIAQQHIVELTDHHLLTEQAPGHYTCHPLLRTYAGELNRAHDDPVTRNHREPPAVPSVSGSP</sequence>
<feature type="DNA-binding region" description="OmpR/PhoB-type" evidence="6">
    <location>
        <begin position="1"/>
        <end position="101"/>
    </location>
</feature>
<evidence type="ECO:0000256" key="6">
    <source>
        <dbReference type="PROSITE-ProRule" id="PRU01091"/>
    </source>
</evidence>
<feature type="compositionally biased region" description="Basic and acidic residues" evidence="7">
    <location>
        <begin position="621"/>
        <end position="631"/>
    </location>
</feature>
<keyword evidence="5" id="KW-0804">Transcription</keyword>
<dbReference type="PANTHER" id="PTHR35807:SF1">
    <property type="entry name" value="TRANSCRIPTIONAL REGULATOR REDD"/>
    <property type="match status" value="1"/>
</dbReference>
<dbReference type="Proteomes" id="UP001234216">
    <property type="component" value="Unassembled WGS sequence"/>
</dbReference>
<dbReference type="InterPro" id="IPR027417">
    <property type="entry name" value="P-loop_NTPase"/>
</dbReference>
<dbReference type="InterPro" id="IPR016032">
    <property type="entry name" value="Sig_transdc_resp-reg_C-effctor"/>
</dbReference>
<dbReference type="EMBL" id="JAUSZV010000005">
    <property type="protein sequence ID" value="MDQ0911030.1"/>
    <property type="molecule type" value="Genomic_DNA"/>
</dbReference>
<evidence type="ECO:0000313" key="10">
    <source>
        <dbReference type="Proteomes" id="UP001234216"/>
    </source>
</evidence>
<comment type="caution">
    <text evidence="9">The sequence shown here is derived from an EMBL/GenBank/DDBJ whole genome shotgun (WGS) entry which is preliminary data.</text>
</comment>
<evidence type="ECO:0000259" key="8">
    <source>
        <dbReference type="PROSITE" id="PS51755"/>
    </source>
</evidence>
<evidence type="ECO:0000313" key="9">
    <source>
        <dbReference type="EMBL" id="MDQ0911030.1"/>
    </source>
</evidence>
<dbReference type="Pfam" id="PF03704">
    <property type="entry name" value="BTAD"/>
    <property type="match status" value="1"/>
</dbReference>
<dbReference type="PROSITE" id="PS51755">
    <property type="entry name" value="OMPR_PHOB"/>
    <property type="match status" value="1"/>
</dbReference>
<dbReference type="InterPro" id="IPR011990">
    <property type="entry name" value="TPR-like_helical_dom_sf"/>
</dbReference>
<dbReference type="AlphaFoldDB" id="A0AAW8FP71"/>
<dbReference type="CDD" id="cd15831">
    <property type="entry name" value="BTAD"/>
    <property type="match status" value="1"/>
</dbReference>
<feature type="domain" description="OmpR/PhoB-type" evidence="8">
    <location>
        <begin position="1"/>
        <end position="101"/>
    </location>
</feature>
<protein>
    <submittedName>
        <fullName evidence="9">DNA-binding SARP family transcriptional activator</fullName>
    </submittedName>
</protein>
<evidence type="ECO:0000256" key="7">
    <source>
        <dbReference type="SAM" id="MobiDB-lite"/>
    </source>
</evidence>
<dbReference type="InterPro" id="IPR051677">
    <property type="entry name" value="AfsR-DnrI-RedD_regulator"/>
</dbReference>
<feature type="region of interest" description="Disordered" evidence="7">
    <location>
        <begin position="621"/>
        <end position="641"/>
    </location>
</feature>
<name>A0AAW8FP71_9ACTN</name>
<organism evidence="9 10">
    <name type="scientific">Streptomyces canus</name>
    <dbReference type="NCBI Taxonomy" id="58343"/>
    <lineage>
        <taxon>Bacteria</taxon>
        <taxon>Bacillati</taxon>
        <taxon>Actinomycetota</taxon>
        <taxon>Actinomycetes</taxon>
        <taxon>Kitasatosporales</taxon>
        <taxon>Streptomycetaceae</taxon>
        <taxon>Streptomyces</taxon>
        <taxon>Streptomyces aurantiacus group</taxon>
    </lineage>
</organism>
<dbReference type="GO" id="GO:0006355">
    <property type="term" value="P:regulation of DNA-templated transcription"/>
    <property type="evidence" value="ECO:0007669"/>
    <property type="project" value="InterPro"/>
</dbReference>
<evidence type="ECO:0000256" key="5">
    <source>
        <dbReference type="ARBA" id="ARBA00023163"/>
    </source>
</evidence>
<evidence type="ECO:0000256" key="4">
    <source>
        <dbReference type="ARBA" id="ARBA00023125"/>
    </source>
</evidence>
<proteinExistence type="inferred from homology"/>
<dbReference type="InterPro" id="IPR036388">
    <property type="entry name" value="WH-like_DNA-bd_sf"/>
</dbReference>
<dbReference type="SUPFAM" id="SSF46894">
    <property type="entry name" value="C-terminal effector domain of the bipartite response regulators"/>
    <property type="match status" value="1"/>
</dbReference>
<evidence type="ECO:0000256" key="3">
    <source>
        <dbReference type="ARBA" id="ARBA00023015"/>
    </source>
</evidence>
<dbReference type="Gene3D" id="3.40.50.300">
    <property type="entry name" value="P-loop containing nucleotide triphosphate hydrolases"/>
    <property type="match status" value="1"/>
</dbReference>
<dbReference type="Gene3D" id="1.10.10.10">
    <property type="entry name" value="Winged helix-like DNA-binding domain superfamily/Winged helix DNA-binding domain"/>
    <property type="match status" value="1"/>
</dbReference>
<dbReference type="SMART" id="SM00862">
    <property type="entry name" value="Trans_reg_C"/>
    <property type="match status" value="1"/>
</dbReference>
<dbReference type="Pfam" id="PF00931">
    <property type="entry name" value="NB-ARC"/>
    <property type="match status" value="1"/>
</dbReference>
<dbReference type="PANTHER" id="PTHR35807">
    <property type="entry name" value="TRANSCRIPTIONAL REGULATOR REDD-RELATED"/>
    <property type="match status" value="1"/>
</dbReference>
<dbReference type="GO" id="GO:0000160">
    <property type="term" value="P:phosphorelay signal transduction system"/>
    <property type="evidence" value="ECO:0007669"/>
    <property type="project" value="UniProtKB-KW"/>
</dbReference>
<dbReference type="RefSeq" id="WP_306982168.1">
    <property type="nucleotide sequence ID" value="NZ_JAUSZV010000005.1"/>
</dbReference>
<dbReference type="PRINTS" id="PR00364">
    <property type="entry name" value="DISEASERSIST"/>
</dbReference>
<evidence type="ECO:0000256" key="1">
    <source>
        <dbReference type="ARBA" id="ARBA00005820"/>
    </source>
</evidence>
<dbReference type="InterPro" id="IPR005158">
    <property type="entry name" value="BTAD"/>
</dbReference>
<keyword evidence="2" id="KW-0902">Two-component regulatory system</keyword>
<dbReference type="SUPFAM" id="SSF48452">
    <property type="entry name" value="TPR-like"/>
    <property type="match status" value="1"/>
</dbReference>